<evidence type="ECO:0000313" key="2">
    <source>
        <dbReference type="EMBL" id="MFD2902361.1"/>
    </source>
</evidence>
<dbReference type="RefSeq" id="WP_380917322.1">
    <property type="nucleotide sequence ID" value="NZ_JBHUPE010000001.1"/>
</dbReference>
<evidence type="ECO:0008006" key="4">
    <source>
        <dbReference type="Google" id="ProtNLM"/>
    </source>
</evidence>
<comment type="caution">
    <text evidence="2">The sequence shown here is derived from an EMBL/GenBank/DDBJ whole genome shotgun (WGS) entry which is preliminary data.</text>
</comment>
<name>A0ABW5YQX6_9SPHI</name>
<feature type="transmembrane region" description="Helical" evidence="1">
    <location>
        <begin position="143"/>
        <end position="162"/>
    </location>
</feature>
<keyword evidence="1" id="KW-0812">Transmembrane</keyword>
<keyword evidence="3" id="KW-1185">Reference proteome</keyword>
<dbReference type="PROSITE" id="PS51257">
    <property type="entry name" value="PROKAR_LIPOPROTEIN"/>
    <property type="match status" value="1"/>
</dbReference>
<keyword evidence="1" id="KW-1133">Transmembrane helix</keyword>
<dbReference type="Proteomes" id="UP001597509">
    <property type="component" value="Unassembled WGS sequence"/>
</dbReference>
<keyword evidence="1" id="KW-0472">Membrane</keyword>
<organism evidence="2 3">
    <name type="scientific">Sphingobacterium anhuiense</name>
    <dbReference type="NCBI Taxonomy" id="493780"/>
    <lineage>
        <taxon>Bacteria</taxon>
        <taxon>Pseudomonadati</taxon>
        <taxon>Bacteroidota</taxon>
        <taxon>Sphingobacteriia</taxon>
        <taxon>Sphingobacteriales</taxon>
        <taxon>Sphingobacteriaceae</taxon>
        <taxon>Sphingobacterium</taxon>
    </lineage>
</organism>
<dbReference type="EMBL" id="JBHUPE010000001">
    <property type="protein sequence ID" value="MFD2902361.1"/>
    <property type="molecule type" value="Genomic_DNA"/>
</dbReference>
<protein>
    <recommendedName>
        <fullName evidence="4">Lipoprotein</fullName>
    </recommendedName>
</protein>
<gene>
    <name evidence="2" type="ORF">ACFS6I_00365</name>
</gene>
<proteinExistence type="predicted"/>
<reference evidence="3" key="1">
    <citation type="journal article" date="2019" name="Int. J. Syst. Evol. Microbiol.">
        <title>The Global Catalogue of Microorganisms (GCM) 10K type strain sequencing project: providing services to taxonomists for standard genome sequencing and annotation.</title>
        <authorList>
            <consortium name="The Broad Institute Genomics Platform"/>
            <consortium name="The Broad Institute Genome Sequencing Center for Infectious Disease"/>
            <person name="Wu L."/>
            <person name="Ma J."/>
        </authorList>
    </citation>
    <scope>NUCLEOTIDE SEQUENCE [LARGE SCALE GENOMIC DNA]</scope>
    <source>
        <strain evidence="3">KCTC 22209</strain>
    </source>
</reference>
<sequence>MKKILKLIVIMLLVSSCGLLRKKSKAVESQKYEAGTTMQGDFRYDHQAQIKRNVNVQSFAKLDGESKTEFEGEDITLEKNGNVRMGKGKVIIHEIERSNTMQLVNRTEDINYSEKKQASHLAKQRVAFKKVSSKQVSKPEYHFFIWFFAALIILIFLWFRWLKKKIK</sequence>
<evidence type="ECO:0000256" key="1">
    <source>
        <dbReference type="SAM" id="Phobius"/>
    </source>
</evidence>
<accession>A0ABW5YQX6</accession>
<evidence type="ECO:0000313" key="3">
    <source>
        <dbReference type="Proteomes" id="UP001597509"/>
    </source>
</evidence>